<comment type="function">
    <text evidence="17">Member of the two-component regulatory system NreB/NreC involved in the control of dissimilatory nitrate/nitrite reduction in response to oxygen. NreB functions as a direct oxygen sensor histidine kinase which is autophosphorylated, in the absence of oxygen, probably at the conserved histidine residue, and transfers its phosphate group probably to a conserved aspartate residue of NreC. NreB/NreC activates the expression of the nitrate (narGHJI) and nitrite (nir) reductase operons, as well as the putative nitrate transporter gene narT.</text>
</comment>
<evidence type="ECO:0000256" key="12">
    <source>
        <dbReference type="ARBA" id="ARBA00022777"/>
    </source>
</evidence>
<dbReference type="InterPro" id="IPR011990">
    <property type="entry name" value="TPR-like_helical_dom_sf"/>
</dbReference>
<keyword evidence="14" id="KW-0408">Iron</keyword>
<keyword evidence="20" id="KW-0472">Membrane</keyword>
<evidence type="ECO:0000256" key="7">
    <source>
        <dbReference type="ARBA" id="ARBA00022490"/>
    </source>
</evidence>
<dbReference type="GO" id="GO:0005524">
    <property type="term" value="F:ATP binding"/>
    <property type="evidence" value="ECO:0007669"/>
    <property type="project" value="UniProtKB-KW"/>
</dbReference>
<evidence type="ECO:0000256" key="4">
    <source>
        <dbReference type="ARBA" id="ARBA00012438"/>
    </source>
</evidence>
<evidence type="ECO:0000256" key="8">
    <source>
        <dbReference type="ARBA" id="ARBA00022553"/>
    </source>
</evidence>
<dbReference type="InterPro" id="IPR019734">
    <property type="entry name" value="TPR_rpt"/>
</dbReference>
<dbReference type="EMBL" id="VANR01000002">
    <property type="protein sequence ID" value="TMM31322.1"/>
    <property type="molecule type" value="Genomic_DNA"/>
</dbReference>
<evidence type="ECO:0000256" key="3">
    <source>
        <dbReference type="ARBA" id="ARBA00004496"/>
    </source>
</evidence>
<evidence type="ECO:0000256" key="2">
    <source>
        <dbReference type="ARBA" id="ARBA00001966"/>
    </source>
</evidence>
<dbReference type="AlphaFoldDB" id="A0A5S3N8L1"/>
<keyword evidence="19" id="KW-0175">Coiled coil</keyword>
<evidence type="ECO:0000256" key="20">
    <source>
        <dbReference type="SAM" id="Phobius"/>
    </source>
</evidence>
<dbReference type="Gene3D" id="1.20.5.1930">
    <property type="match status" value="1"/>
</dbReference>
<keyword evidence="23" id="KW-1185">Reference proteome</keyword>
<organism evidence="22 23">
    <name type="scientific">Polaribacter aestuariivivens</name>
    <dbReference type="NCBI Taxonomy" id="2304626"/>
    <lineage>
        <taxon>Bacteria</taxon>
        <taxon>Pseudomonadati</taxon>
        <taxon>Bacteroidota</taxon>
        <taxon>Flavobacteriia</taxon>
        <taxon>Flavobacteriales</taxon>
        <taxon>Flavobacteriaceae</taxon>
    </lineage>
</organism>
<dbReference type="GO" id="GO:0016020">
    <property type="term" value="C:membrane"/>
    <property type="evidence" value="ECO:0007669"/>
    <property type="project" value="InterPro"/>
</dbReference>
<keyword evidence="11" id="KW-0547">Nucleotide-binding</keyword>
<dbReference type="SUPFAM" id="SSF55874">
    <property type="entry name" value="ATPase domain of HSP90 chaperone/DNA topoisomerase II/histidine kinase"/>
    <property type="match status" value="1"/>
</dbReference>
<dbReference type="OrthoDB" id="9760839at2"/>
<dbReference type="InterPro" id="IPR011712">
    <property type="entry name" value="Sig_transdc_His_kin_sub3_dim/P"/>
</dbReference>
<evidence type="ECO:0000313" key="23">
    <source>
        <dbReference type="Proteomes" id="UP000307140"/>
    </source>
</evidence>
<dbReference type="Pfam" id="PF07730">
    <property type="entry name" value="HisKA_3"/>
    <property type="match status" value="1"/>
</dbReference>
<keyword evidence="13" id="KW-0067">ATP-binding</keyword>
<evidence type="ECO:0000256" key="5">
    <source>
        <dbReference type="ARBA" id="ARBA00017322"/>
    </source>
</evidence>
<dbReference type="Pfam" id="PF02518">
    <property type="entry name" value="HATPase_c"/>
    <property type="match status" value="1"/>
</dbReference>
<evidence type="ECO:0000256" key="1">
    <source>
        <dbReference type="ARBA" id="ARBA00000085"/>
    </source>
</evidence>
<dbReference type="GO" id="GO:0000155">
    <property type="term" value="F:phosphorelay sensor kinase activity"/>
    <property type="evidence" value="ECO:0007669"/>
    <property type="project" value="InterPro"/>
</dbReference>
<dbReference type="GO" id="GO:0046983">
    <property type="term" value="F:protein dimerization activity"/>
    <property type="evidence" value="ECO:0007669"/>
    <property type="project" value="InterPro"/>
</dbReference>
<dbReference type="Gene3D" id="3.30.565.10">
    <property type="entry name" value="Histidine kinase-like ATPase, C-terminal domain"/>
    <property type="match status" value="1"/>
</dbReference>
<dbReference type="SMART" id="SM00028">
    <property type="entry name" value="TPR"/>
    <property type="match status" value="4"/>
</dbReference>
<keyword evidence="16" id="KW-0411">Iron-sulfur</keyword>
<dbReference type="PANTHER" id="PTHR24421:SF10">
    <property type="entry name" value="NITRATE_NITRITE SENSOR PROTEIN NARQ"/>
    <property type="match status" value="1"/>
</dbReference>
<keyword evidence="12" id="KW-0418">Kinase</keyword>
<dbReference type="EC" id="2.7.13.3" evidence="4"/>
<accession>A0A5S3N8L1</accession>
<evidence type="ECO:0000256" key="10">
    <source>
        <dbReference type="ARBA" id="ARBA00022723"/>
    </source>
</evidence>
<dbReference type="InterPro" id="IPR050482">
    <property type="entry name" value="Sensor_HK_TwoCompSys"/>
</dbReference>
<comment type="cofactor">
    <cofactor evidence="2">
        <name>[4Fe-4S] cluster</name>
        <dbReference type="ChEBI" id="CHEBI:49883"/>
    </cofactor>
</comment>
<evidence type="ECO:0000256" key="18">
    <source>
        <dbReference type="ARBA" id="ARBA00030800"/>
    </source>
</evidence>
<evidence type="ECO:0000256" key="13">
    <source>
        <dbReference type="ARBA" id="ARBA00022840"/>
    </source>
</evidence>
<keyword evidence="15" id="KW-0902">Two-component regulatory system</keyword>
<comment type="caution">
    <text evidence="22">The sequence shown here is derived from an EMBL/GenBank/DDBJ whole genome shotgun (WGS) entry which is preliminary data.</text>
</comment>
<dbReference type="Proteomes" id="UP000307140">
    <property type="component" value="Unassembled WGS sequence"/>
</dbReference>
<keyword evidence="7" id="KW-0963">Cytoplasm</keyword>
<evidence type="ECO:0000256" key="9">
    <source>
        <dbReference type="ARBA" id="ARBA00022679"/>
    </source>
</evidence>
<evidence type="ECO:0000256" key="6">
    <source>
        <dbReference type="ARBA" id="ARBA00022485"/>
    </source>
</evidence>
<keyword evidence="8" id="KW-0597">Phosphoprotein</keyword>
<dbReference type="PRINTS" id="PR00344">
    <property type="entry name" value="BCTRLSENSOR"/>
</dbReference>
<keyword evidence="20" id="KW-1133">Transmembrane helix</keyword>
<dbReference type="PROSITE" id="PS50109">
    <property type="entry name" value="HIS_KIN"/>
    <property type="match status" value="1"/>
</dbReference>
<dbReference type="InterPro" id="IPR003594">
    <property type="entry name" value="HATPase_dom"/>
</dbReference>
<name>A0A5S3N8L1_9FLAO</name>
<gene>
    <name evidence="22" type="ORF">FDT66_04975</name>
</gene>
<evidence type="ECO:0000313" key="22">
    <source>
        <dbReference type="EMBL" id="TMM31322.1"/>
    </source>
</evidence>
<sequence>MRLNKNSYFKLQIIIVSMICSFSFSQKKKIDSAYYYFKQAKNYDFKNSHFLAYENYIKSLNIYKEINYIDSIAKCNLELFELIESQSNLNKDAKPYLDEYYKYALKRSDSFKLLKAYNRFAEYYWDNNNISKSRMYYFKALKTVENSKLKQYKANIYANLAYLYTKKKPDSAKIFFEKTLTNVNKNDKNLLFGNYINYAIFFQQQKKFSKAIALLNKAKEIEPTAYKLKYYKILYNNFAKCYKEIGDYKKAYEAYEKYNTYRDSLNNTTQNIAISDLDKKYQTEKKEKQILQLEKENLETESKRIKNRNLLIGSLLFILFTGTIGILSLKNSKRKRKLLEQDKELEKQKNLTLLKEQELTTINAMVDGQEKERKRIAEDLHDNLGSVLATLKLHFENLQMNKEKKKINQEELFNKTENLIDEAYLKVRSIAHAKNAGVIANQGLLSAIEMMAEKIAVADKINIDVIDFGLDKPLENSLEITTFRIIQELITNVLKHAEAKNITINISLYDNDLQIIIEDDGKGFDANAIDSKKGMGITSIETRISHLNGTFEIDSTFGKGTSVLINIPLK</sequence>
<dbReference type="SMART" id="SM00387">
    <property type="entry name" value="HATPase_c"/>
    <property type="match status" value="1"/>
</dbReference>
<feature type="transmembrane region" description="Helical" evidence="20">
    <location>
        <begin position="310"/>
        <end position="329"/>
    </location>
</feature>
<keyword evidence="10" id="KW-0479">Metal-binding</keyword>
<dbReference type="PANTHER" id="PTHR24421">
    <property type="entry name" value="NITRATE/NITRITE SENSOR PROTEIN NARX-RELATED"/>
    <property type="match status" value="1"/>
</dbReference>
<evidence type="ECO:0000256" key="14">
    <source>
        <dbReference type="ARBA" id="ARBA00023004"/>
    </source>
</evidence>
<reference evidence="22 23" key="1">
    <citation type="submission" date="2019-05" db="EMBL/GenBank/DDBJ databases">
        <title>Polaribacter aestuariivivens sp. nov., isolated from a tidal flat.</title>
        <authorList>
            <person name="Yoon J.-H."/>
        </authorList>
    </citation>
    <scope>NUCLEOTIDE SEQUENCE [LARGE SCALE GENOMIC DNA]</scope>
    <source>
        <strain evidence="22 23">DBTF-3</strain>
    </source>
</reference>
<dbReference type="InterPro" id="IPR036890">
    <property type="entry name" value="HATPase_C_sf"/>
</dbReference>
<evidence type="ECO:0000256" key="16">
    <source>
        <dbReference type="ARBA" id="ARBA00023014"/>
    </source>
</evidence>
<dbReference type="GO" id="GO:0046872">
    <property type="term" value="F:metal ion binding"/>
    <property type="evidence" value="ECO:0007669"/>
    <property type="project" value="UniProtKB-KW"/>
</dbReference>
<dbReference type="GO" id="GO:0051539">
    <property type="term" value="F:4 iron, 4 sulfur cluster binding"/>
    <property type="evidence" value="ECO:0007669"/>
    <property type="project" value="UniProtKB-KW"/>
</dbReference>
<dbReference type="CDD" id="cd16917">
    <property type="entry name" value="HATPase_UhpB-NarQ-NarX-like"/>
    <property type="match status" value="1"/>
</dbReference>
<evidence type="ECO:0000256" key="17">
    <source>
        <dbReference type="ARBA" id="ARBA00024827"/>
    </source>
</evidence>
<dbReference type="InterPro" id="IPR005467">
    <property type="entry name" value="His_kinase_dom"/>
</dbReference>
<feature type="coiled-coil region" evidence="19">
    <location>
        <begin position="274"/>
        <end position="349"/>
    </location>
</feature>
<dbReference type="GO" id="GO:0005737">
    <property type="term" value="C:cytoplasm"/>
    <property type="evidence" value="ECO:0007669"/>
    <property type="project" value="UniProtKB-SubCell"/>
</dbReference>
<evidence type="ECO:0000256" key="15">
    <source>
        <dbReference type="ARBA" id="ARBA00023012"/>
    </source>
</evidence>
<evidence type="ECO:0000256" key="19">
    <source>
        <dbReference type="SAM" id="Coils"/>
    </source>
</evidence>
<proteinExistence type="predicted"/>
<dbReference type="SUPFAM" id="SSF48452">
    <property type="entry name" value="TPR-like"/>
    <property type="match status" value="1"/>
</dbReference>
<dbReference type="Gene3D" id="1.25.40.10">
    <property type="entry name" value="Tetratricopeptide repeat domain"/>
    <property type="match status" value="2"/>
</dbReference>
<keyword evidence="9" id="KW-0808">Transferase</keyword>
<comment type="catalytic activity">
    <reaction evidence="1">
        <text>ATP + protein L-histidine = ADP + protein N-phospho-L-histidine.</text>
        <dbReference type="EC" id="2.7.13.3"/>
    </reaction>
</comment>
<dbReference type="InterPro" id="IPR004358">
    <property type="entry name" value="Sig_transdc_His_kin-like_C"/>
</dbReference>
<evidence type="ECO:0000259" key="21">
    <source>
        <dbReference type="PROSITE" id="PS50109"/>
    </source>
</evidence>
<comment type="subcellular location">
    <subcellularLocation>
        <location evidence="3">Cytoplasm</location>
    </subcellularLocation>
</comment>
<evidence type="ECO:0000256" key="11">
    <source>
        <dbReference type="ARBA" id="ARBA00022741"/>
    </source>
</evidence>
<keyword evidence="20" id="KW-0812">Transmembrane</keyword>
<feature type="domain" description="Histidine kinase" evidence="21">
    <location>
        <begin position="484"/>
        <end position="570"/>
    </location>
</feature>
<keyword evidence="6" id="KW-0004">4Fe-4S</keyword>
<protein>
    <recommendedName>
        <fullName evidence="5">Oxygen sensor histidine kinase NreB</fullName>
        <ecNumber evidence="4">2.7.13.3</ecNumber>
    </recommendedName>
    <alternativeName>
        <fullName evidence="18">Nitrogen regulation protein B</fullName>
    </alternativeName>
</protein>